<dbReference type="GO" id="GO:0016853">
    <property type="term" value="F:isomerase activity"/>
    <property type="evidence" value="ECO:0007669"/>
    <property type="project" value="UniProtKB-KW"/>
</dbReference>
<accession>A0ABN4UZR7</accession>
<dbReference type="Gene3D" id="3.20.20.150">
    <property type="entry name" value="Divalent-metal-dependent TIM barrel enzymes"/>
    <property type="match status" value="1"/>
</dbReference>
<sequence>MRLGVSTSVIRSDLRFLGYFLKKFRSFDLFELGFLDPTFLNSINNIKKPYGIHAPFIFKLSSHPKFTSGDFEETFRKILKSALFARNLSAEYLIVHYPDTLQTKDWRSNFRLLEQLSNIIKVRVENTFGNSFFYKASDYRFLCKELNLGLCIDLGHLLIDDRLNPFEFIEQLADFIEEFHVYYANSKTYKTCHHMPWYEDKVYIDLLRLIKSFNVDIVIESTPECNGIEKLIDFLGVR</sequence>
<keyword evidence="1" id="KW-0413">Isomerase</keyword>
<name>A0ABN4UZR7_9BACT</name>
<gene>
    <name evidence="1" type="ORF">BW47_08450</name>
</gene>
<evidence type="ECO:0000313" key="2">
    <source>
        <dbReference type="Proteomes" id="UP000185490"/>
    </source>
</evidence>
<dbReference type="Proteomes" id="UP000185490">
    <property type="component" value="Chromosome"/>
</dbReference>
<dbReference type="SUPFAM" id="SSF51658">
    <property type="entry name" value="Xylose isomerase-like"/>
    <property type="match status" value="1"/>
</dbReference>
<dbReference type="RefSeq" id="WP_012057796.1">
    <property type="nucleotide sequence ID" value="NZ_CP007389.1"/>
</dbReference>
<reference evidence="1 2" key="1">
    <citation type="submission" date="2014-02" db="EMBL/GenBank/DDBJ databases">
        <title>Diversity of Thermotogales isolates from hydrothermal vents.</title>
        <authorList>
            <person name="Haverkamp T.H.A."/>
            <person name="Lossouarn J."/>
            <person name="Geslin C."/>
            <person name="Nesbo C.L."/>
        </authorList>
    </citation>
    <scope>NUCLEOTIDE SEQUENCE [LARGE SCALE GENOMIC DNA]</scope>
    <source>
        <strain evidence="1 2">431</strain>
    </source>
</reference>
<evidence type="ECO:0000313" key="1">
    <source>
        <dbReference type="EMBL" id="APT74496.1"/>
    </source>
</evidence>
<protein>
    <submittedName>
        <fullName evidence="1">Xylose isomerase</fullName>
    </submittedName>
</protein>
<keyword evidence="2" id="KW-1185">Reference proteome</keyword>
<dbReference type="InterPro" id="IPR036237">
    <property type="entry name" value="Xyl_isomerase-like_sf"/>
</dbReference>
<proteinExistence type="predicted"/>
<dbReference type="EMBL" id="CP007389">
    <property type="protein sequence ID" value="APT74496.1"/>
    <property type="molecule type" value="Genomic_DNA"/>
</dbReference>
<organism evidence="1 2">
    <name type="scientific">Thermosipho melanesiensis</name>
    <dbReference type="NCBI Taxonomy" id="46541"/>
    <lineage>
        <taxon>Bacteria</taxon>
        <taxon>Thermotogati</taxon>
        <taxon>Thermotogota</taxon>
        <taxon>Thermotogae</taxon>
        <taxon>Thermotogales</taxon>
        <taxon>Fervidobacteriaceae</taxon>
        <taxon>Thermosipho</taxon>
    </lineage>
</organism>